<dbReference type="InterPro" id="IPR038765">
    <property type="entry name" value="Papain-like_cys_pep_sf"/>
</dbReference>
<dbReference type="InterPro" id="IPR050185">
    <property type="entry name" value="Ub_carboxyl-term_hydrolase"/>
</dbReference>
<feature type="domain" description="EF-hand" evidence="10">
    <location>
        <begin position="83"/>
        <end position="118"/>
    </location>
</feature>
<dbReference type="InterPro" id="IPR001394">
    <property type="entry name" value="Peptidase_C19_UCH"/>
</dbReference>
<evidence type="ECO:0000256" key="9">
    <source>
        <dbReference type="SAM" id="MobiDB-lite"/>
    </source>
</evidence>
<dbReference type="Pfam" id="PF00036">
    <property type="entry name" value="EF-hand_1"/>
    <property type="match status" value="1"/>
</dbReference>
<dbReference type="InterPro" id="IPR018200">
    <property type="entry name" value="USP_CS"/>
</dbReference>
<feature type="compositionally biased region" description="Basic and acidic residues" evidence="9">
    <location>
        <begin position="1111"/>
        <end position="1123"/>
    </location>
</feature>
<dbReference type="InterPro" id="IPR035927">
    <property type="entry name" value="DUSP-like_sf"/>
</dbReference>
<keyword evidence="8" id="KW-0106">Calcium</keyword>
<evidence type="ECO:0000313" key="15">
    <source>
        <dbReference type="Proteomes" id="UP001642484"/>
    </source>
</evidence>
<dbReference type="InterPro" id="IPR011992">
    <property type="entry name" value="EF-hand-dom_pair"/>
</dbReference>
<dbReference type="PANTHER" id="PTHR21646">
    <property type="entry name" value="UBIQUITIN CARBOXYL-TERMINAL HYDROLASE"/>
    <property type="match status" value="1"/>
</dbReference>
<dbReference type="SUPFAM" id="SSF143791">
    <property type="entry name" value="DUSP-like"/>
    <property type="match status" value="1"/>
</dbReference>
<feature type="domain" description="USP" evidence="11">
    <location>
        <begin position="588"/>
        <end position="1714"/>
    </location>
</feature>
<dbReference type="InterPro" id="IPR002048">
    <property type="entry name" value="EF_hand_dom"/>
</dbReference>
<evidence type="ECO:0000256" key="2">
    <source>
        <dbReference type="ARBA" id="ARBA00009085"/>
    </source>
</evidence>
<feature type="region of interest" description="Disordered" evidence="9">
    <location>
        <begin position="698"/>
        <end position="766"/>
    </location>
</feature>
<evidence type="ECO:0000256" key="3">
    <source>
        <dbReference type="ARBA" id="ARBA00012759"/>
    </source>
</evidence>
<dbReference type="SUPFAM" id="SSF47473">
    <property type="entry name" value="EF-hand"/>
    <property type="match status" value="1"/>
</dbReference>
<dbReference type="PROSITE" id="PS00972">
    <property type="entry name" value="USP_1"/>
    <property type="match status" value="1"/>
</dbReference>
<comment type="catalytic activity">
    <reaction evidence="1">
        <text>Thiol-dependent hydrolysis of ester, thioester, amide, peptide and isopeptide bonds formed by the C-terminal Gly of ubiquitin (a 76-residue protein attached to proteins as an intracellular targeting signal).</text>
        <dbReference type="EC" id="3.4.19.12"/>
    </reaction>
</comment>
<dbReference type="Pfam" id="PF00443">
    <property type="entry name" value="UCH"/>
    <property type="match status" value="2"/>
</dbReference>
<dbReference type="PROSITE" id="PS50235">
    <property type="entry name" value="USP_3"/>
    <property type="match status" value="1"/>
</dbReference>
<dbReference type="InterPro" id="IPR006615">
    <property type="entry name" value="Pept_C19_DUSP"/>
</dbReference>
<feature type="compositionally biased region" description="Low complexity" evidence="9">
    <location>
        <begin position="1025"/>
        <end position="1040"/>
    </location>
</feature>
<dbReference type="EC" id="3.4.19.12" evidence="3"/>
<feature type="compositionally biased region" description="Basic and acidic residues" evidence="9">
    <location>
        <begin position="737"/>
        <end position="756"/>
    </location>
</feature>
<feature type="region of interest" description="Disordered" evidence="9">
    <location>
        <begin position="1175"/>
        <end position="1232"/>
    </location>
</feature>
<feature type="compositionally biased region" description="Low complexity" evidence="9">
    <location>
        <begin position="698"/>
        <end position="715"/>
    </location>
</feature>
<feature type="region of interest" description="Disordered" evidence="9">
    <location>
        <begin position="568"/>
        <end position="587"/>
    </location>
</feature>
<feature type="domain" description="EF-hand" evidence="10">
    <location>
        <begin position="121"/>
        <end position="156"/>
    </location>
</feature>
<dbReference type="PANTHER" id="PTHR21646:SF24">
    <property type="entry name" value="UBIQUITIN CARBOXYL-TERMINAL HYDROLASE"/>
    <property type="match status" value="1"/>
</dbReference>
<evidence type="ECO:0000256" key="5">
    <source>
        <dbReference type="ARBA" id="ARBA00022786"/>
    </source>
</evidence>
<dbReference type="InterPro" id="IPR028889">
    <property type="entry name" value="USP"/>
</dbReference>
<evidence type="ECO:0000259" key="10">
    <source>
        <dbReference type="PROSITE" id="PS50222"/>
    </source>
</evidence>
<keyword evidence="5" id="KW-0833">Ubl conjugation pathway</keyword>
<dbReference type="Gene3D" id="1.10.238.10">
    <property type="entry name" value="EF-hand"/>
    <property type="match status" value="1"/>
</dbReference>
<dbReference type="Pfam" id="PF13202">
    <property type="entry name" value="EF-hand_5"/>
    <property type="match status" value="1"/>
</dbReference>
<evidence type="ECO:0000256" key="6">
    <source>
        <dbReference type="ARBA" id="ARBA00022801"/>
    </source>
</evidence>
<keyword evidence="15" id="KW-1185">Reference proteome</keyword>
<dbReference type="Gene3D" id="3.90.70.10">
    <property type="entry name" value="Cysteine proteinases"/>
    <property type="match status" value="3"/>
</dbReference>
<feature type="domain" description="DUSP" evidence="12">
    <location>
        <begin position="221"/>
        <end position="374"/>
    </location>
</feature>
<dbReference type="PROSITE" id="PS00018">
    <property type="entry name" value="EF_HAND_1"/>
    <property type="match status" value="2"/>
</dbReference>
<evidence type="ECO:0000259" key="12">
    <source>
        <dbReference type="PROSITE" id="PS51283"/>
    </source>
</evidence>
<keyword evidence="7" id="KW-0788">Thiol protease</keyword>
<gene>
    <name evidence="13" type="ORF">CCMP2556_LOCUS52857</name>
    <name evidence="14" type="ORF">CCMP2556_LOCUS52903</name>
</gene>
<dbReference type="SUPFAM" id="SSF54001">
    <property type="entry name" value="Cysteine proteinases"/>
    <property type="match status" value="2"/>
</dbReference>
<feature type="region of interest" description="Disordered" evidence="9">
    <location>
        <begin position="822"/>
        <end position="971"/>
    </location>
</feature>
<evidence type="ECO:0000256" key="7">
    <source>
        <dbReference type="ARBA" id="ARBA00022807"/>
    </source>
</evidence>
<dbReference type="CDD" id="cd00051">
    <property type="entry name" value="EFh"/>
    <property type="match status" value="1"/>
</dbReference>
<dbReference type="SMART" id="SM00695">
    <property type="entry name" value="DUSP"/>
    <property type="match status" value="1"/>
</dbReference>
<dbReference type="Gene3D" id="2.30.30.140">
    <property type="match status" value="1"/>
</dbReference>
<name>A0ABP0SPG7_9DINO</name>
<feature type="region of interest" description="Disordered" evidence="9">
    <location>
        <begin position="990"/>
        <end position="1159"/>
    </location>
</feature>
<feature type="compositionally biased region" description="Basic and acidic residues" evidence="9">
    <location>
        <begin position="1041"/>
        <end position="1053"/>
    </location>
</feature>
<accession>A0ABP0SPG7</accession>
<dbReference type="SMART" id="SM00054">
    <property type="entry name" value="EFh"/>
    <property type="match status" value="2"/>
</dbReference>
<evidence type="ECO:0000259" key="11">
    <source>
        <dbReference type="PROSITE" id="PS50235"/>
    </source>
</evidence>
<dbReference type="Proteomes" id="UP001642484">
    <property type="component" value="Unassembled WGS sequence"/>
</dbReference>
<feature type="compositionally biased region" description="Basic and acidic residues" evidence="9">
    <location>
        <begin position="1214"/>
        <end position="1232"/>
    </location>
</feature>
<dbReference type="PROSITE" id="PS00973">
    <property type="entry name" value="USP_2"/>
    <property type="match status" value="1"/>
</dbReference>
<dbReference type="PROSITE" id="PS51283">
    <property type="entry name" value="DUSP"/>
    <property type="match status" value="1"/>
</dbReference>
<dbReference type="PROSITE" id="PS50222">
    <property type="entry name" value="EF_HAND_2"/>
    <property type="match status" value="2"/>
</dbReference>
<evidence type="ECO:0000256" key="8">
    <source>
        <dbReference type="ARBA" id="ARBA00022837"/>
    </source>
</evidence>
<evidence type="ECO:0000256" key="1">
    <source>
        <dbReference type="ARBA" id="ARBA00000707"/>
    </source>
</evidence>
<dbReference type="Gene3D" id="3.30.2230.10">
    <property type="entry name" value="DUSP-like"/>
    <property type="match status" value="1"/>
</dbReference>
<evidence type="ECO:0000313" key="13">
    <source>
        <dbReference type="EMBL" id="CAK9114293.1"/>
    </source>
</evidence>
<sequence length="1727" mass="192184">MGTCTSTPRLQPTLTFRSFLTSSRPNDGLGEDWYFDTMNLLLDRWAPSHIQFLRKKFLEATGEGEEELDKKGFYSLFAELQDMPDSVSQSAFRMFDTDGSGKLNFKEFCCALALCCQLMSSDDEKIRFVFDMFDTNDDGLLSALEVQQLVEHSLREEEKYLPADEHLRQEAQLRSRSRISKLKQELLGSTSQPLSFDRFYEWAQRNMDSLNNLLCTFQLVPAPQRERAVCEDIMLRNPVLQEGCTWYCISHKWLQVWKSYTGWTQPTRRRVTGHAVESVGRDRERCHSGDSGVSLPFFGTNGVISHEDRWDRALGSSLPARPPEIDNSDLEGEHKGELKMNLVEHLDFELIPEEMWLRLVEWYGGGPALPRTVICMGRDRQMQVELYPALVLVVVAGDDGKPLPQFSRRFFISKQSTLDQTLLMLAEKLSKPMDRSRLWHRSKGEQWRLVPNPLLTMDEFLEGKGWDAGAFLLETMKDGEWPRDRDTEVEDAPTEEAELGFQGFEVGDRVEAKAAGTGQWLRGTIVDVVLRQTSTSSTPSQVKVHFDSTVYKSDEWINTQRLALLGTHTVDPKDRESESPTSGVPGATGLQNLGNTCFMNATLQCMVNTPLLREYFLCSQHLAESKERARSSSLKGKFAQEFGSVLLELWSGKGSVVSPNNLKRTIDQFAPQFAGYEQHDAQEFLDFVLEALHEDLNRGGPRSLSSKGSSRTNSKSRLRKEQSTPKLFSAKPLLTRGSRESTPRRVKAVWKERGEEETGSYGDGALSSDEMAVASMELSEEIVVPPPPESPWGTLVGVAGLPGGQENWSIGAFFRAEVADAKGADPPARGSEAVEEATLPEAEHHDQSSIYEEEVATLCPDSLDPKPEEGLVPSELKGEGSEVAPPQSEDAEDYSVPPEAPPSKPNKAATRGPSGKRARWWSFAWRRDGRALDLPGKDGEGDSPPKEGPGESPQAEEIGEEMSRLKMPSGSAAAVVAARRSEDVNYVQQGVQESEDFVPELLTPQPSRRGRSLFGWRRKREEDLPGTPGRRTKTPGTMTTLREEEASEERRPGSAEVSQDPVGSRSFLPWRGGTTPSTPRERTEQDEAPRIAEGGRGKDKDSILPTFFRRSSRERSRVPRHAGDSPPTDCAATSPSEGQGTEACPSPSEDASSKAASASSSLPFFFRAPWSAKRETSLSSPGNKEEGDLATLALPGTTDGQEAEPTMSPTSDAPHAESEVEEGKPSEDDLPDEEKAALVWERYRAQNRSLIGDLFEGQLRSQLRCSCGHNSSTFEPFRYLSIPIPSNHMDRCELKVIYFPALSSPTDRPQLVRYTVQVPKSSTAKRLQLTLARQLPVSSVLLAEVYRSRIHRYLEPNLPLSDVRDEDQLVAFEVQQNPEDLVAFQQQVLSKNLTQETQEPLGTVLMIQVMHRHVVDVCRPDGDTWAQKREVFGMPFVMSAGSTWTYAALHEMLMIHARRYLKAGHGSDSQVPFVARIVNASGTACGACDRKNCTGCLLPKGQARLRLRAGLFTSGTAKIYVALDWVDSSMYDQGYVDSIREDSAEATVEETADAEAKLVPLAACINAFAEAEALKMDENGNGVKCDKCKVCVDATKQIDIWREPDVLVLHIKRFHFSGEHFEKISTPVQVPLTELDVRSWIGGPTGSCTAYDLYGVACHRGGMSGGHYTSYCMNEGGKEPQWLKFNDDTVSVVDLEQELPEISKQCYVLFYRKQALSSSNLINYSSL</sequence>
<evidence type="ECO:0000313" key="14">
    <source>
        <dbReference type="EMBL" id="CAK9114431.1"/>
    </source>
</evidence>
<proteinExistence type="inferred from homology"/>
<feature type="compositionally biased region" description="Basic and acidic residues" evidence="9">
    <location>
        <begin position="925"/>
        <end position="949"/>
    </location>
</feature>
<protein>
    <recommendedName>
        <fullName evidence="3">ubiquitinyl hydrolase 1</fullName>
        <ecNumber evidence="3">3.4.19.12</ecNumber>
    </recommendedName>
</protein>
<keyword evidence="4" id="KW-0645">Protease</keyword>
<organism evidence="13 15">
    <name type="scientific">Durusdinium trenchii</name>
    <dbReference type="NCBI Taxonomy" id="1381693"/>
    <lineage>
        <taxon>Eukaryota</taxon>
        <taxon>Sar</taxon>
        <taxon>Alveolata</taxon>
        <taxon>Dinophyceae</taxon>
        <taxon>Suessiales</taxon>
        <taxon>Symbiodiniaceae</taxon>
        <taxon>Durusdinium</taxon>
    </lineage>
</organism>
<dbReference type="InterPro" id="IPR018247">
    <property type="entry name" value="EF_Hand_1_Ca_BS"/>
</dbReference>
<feature type="compositionally biased region" description="Low complexity" evidence="9">
    <location>
        <begin position="1145"/>
        <end position="1159"/>
    </location>
</feature>
<comment type="similarity">
    <text evidence="2">Belongs to the peptidase C19 family.</text>
</comment>
<comment type="caution">
    <text evidence="13">The sequence shown here is derived from an EMBL/GenBank/DDBJ whole genome shotgun (WGS) entry which is preliminary data.</text>
</comment>
<feature type="compositionally biased region" description="Basic and acidic residues" evidence="9">
    <location>
        <begin position="1079"/>
        <end position="1102"/>
    </location>
</feature>
<dbReference type="Pfam" id="PF06337">
    <property type="entry name" value="DUSP"/>
    <property type="match status" value="1"/>
</dbReference>
<evidence type="ECO:0000256" key="4">
    <source>
        <dbReference type="ARBA" id="ARBA00022670"/>
    </source>
</evidence>
<dbReference type="EMBL" id="CAXAMN010027983">
    <property type="protein sequence ID" value="CAK9114293.1"/>
    <property type="molecule type" value="Genomic_DNA"/>
</dbReference>
<keyword evidence="6" id="KW-0378">Hydrolase</keyword>
<dbReference type="EMBL" id="CAXAMN010028016">
    <property type="protein sequence ID" value="CAK9114431.1"/>
    <property type="molecule type" value="Genomic_DNA"/>
</dbReference>
<reference evidence="13 15" key="1">
    <citation type="submission" date="2024-02" db="EMBL/GenBank/DDBJ databases">
        <authorList>
            <person name="Chen Y."/>
            <person name="Shah S."/>
            <person name="Dougan E. K."/>
            <person name="Thang M."/>
            <person name="Chan C."/>
        </authorList>
    </citation>
    <scope>NUCLEOTIDE SEQUENCE [LARGE SCALE GENOMIC DNA]</scope>
</reference>